<proteinExistence type="predicted"/>
<organism evidence="1 2">
    <name type="scientific">Rhizoctonia solani</name>
    <dbReference type="NCBI Taxonomy" id="456999"/>
    <lineage>
        <taxon>Eukaryota</taxon>
        <taxon>Fungi</taxon>
        <taxon>Dikarya</taxon>
        <taxon>Basidiomycota</taxon>
        <taxon>Agaricomycotina</taxon>
        <taxon>Agaricomycetes</taxon>
        <taxon>Cantharellales</taxon>
        <taxon>Ceratobasidiaceae</taxon>
        <taxon>Rhizoctonia</taxon>
    </lineage>
</organism>
<dbReference type="Gene3D" id="3.80.10.10">
    <property type="entry name" value="Ribonuclease Inhibitor"/>
    <property type="match status" value="1"/>
</dbReference>
<dbReference type="InterPro" id="IPR032675">
    <property type="entry name" value="LRR_dom_sf"/>
</dbReference>
<dbReference type="SUPFAM" id="SSF52047">
    <property type="entry name" value="RNI-like"/>
    <property type="match status" value="1"/>
</dbReference>
<evidence type="ECO:0000313" key="1">
    <source>
        <dbReference type="EMBL" id="CAE6438359.1"/>
    </source>
</evidence>
<sequence>MEHDCFVDSKGYLALLPFTNLTNLSFSAMDITYDFNEIFANALPKLLTSSPELVVLKLNFESKSGEMTYDPNTLVAALGNSYFFPHLRTFHMTGCAIPDWYQFFVHPESTTYPLRRFLATNPGIRDIALGTVPGGSLYDGTIPPEELGEIFPSVLHFEGPAFIVRRLVLSSIASQLESLALNDFELHSPTGSSPLEGLRGRISLPRLKKFGILAWEVMENIHWDILQTIINAAPRLEEIEAKVCSQVFHEKDIVSKVSGASGLRVLAISFEFVPEAGFETTDAELVAFTAKLACAFPRLELVKYGEPYTRQRACTI</sequence>
<accession>A0A8H2Y375</accession>
<evidence type="ECO:0000313" key="2">
    <source>
        <dbReference type="Proteomes" id="UP000663850"/>
    </source>
</evidence>
<dbReference type="AlphaFoldDB" id="A0A8H2Y375"/>
<reference evidence="1" key="1">
    <citation type="submission" date="2021-01" db="EMBL/GenBank/DDBJ databases">
        <authorList>
            <person name="Kaushik A."/>
        </authorList>
    </citation>
    <scope>NUCLEOTIDE SEQUENCE</scope>
    <source>
        <strain evidence="1">Type strain: AG8-Rh-89/</strain>
    </source>
</reference>
<gene>
    <name evidence="1" type="ORF">RDB_LOCUS26425</name>
</gene>
<protein>
    <submittedName>
        <fullName evidence="1">Uncharacterized protein</fullName>
    </submittedName>
</protein>
<dbReference type="EMBL" id="CAJMWZ010001571">
    <property type="protein sequence ID" value="CAE6438359.1"/>
    <property type="molecule type" value="Genomic_DNA"/>
</dbReference>
<comment type="caution">
    <text evidence="1">The sequence shown here is derived from an EMBL/GenBank/DDBJ whole genome shotgun (WGS) entry which is preliminary data.</text>
</comment>
<feature type="non-terminal residue" evidence="1">
    <location>
        <position position="1"/>
    </location>
</feature>
<dbReference type="Proteomes" id="UP000663850">
    <property type="component" value="Unassembled WGS sequence"/>
</dbReference>
<name>A0A8H2Y375_9AGAM</name>